<organism evidence="1 2">
    <name type="scientific">Vararia minispora EC-137</name>
    <dbReference type="NCBI Taxonomy" id="1314806"/>
    <lineage>
        <taxon>Eukaryota</taxon>
        <taxon>Fungi</taxon>
        <taxon>Dikarya</taxon>
        <taxon>Basidiomycota</taxon>
        <taxon>Agaricomycotina</taxon>
        <taxon>Agaricomycetes</taxon>
        <taxon>Russulales</taxon>
        <taxon>Lachnocladiaceae</taxon>
        <taxon>Vararia</taxon>
    </lineage>
</organism>
<sequence length="180" mass="19000">MPFTPSAPLFATSLTSLLPPSTPAPVYGLAYDSSVTSAFIDAVYNALSTPTASSGGSSPTPDANAKRAKAGRQHGCTLLTDAFENVDIGADTLKATDRTLLEGKEDAEVVRSRVLEACKAALEVRLPLRARSSWDLYAARTSQKLKMIHILAVAGRILDASDVDTGTSLVFSAMSQLRRG</sequence>
<comment type="caution">
    <text evidence="1">The sequence shown here is derived from an EMBL/GenBank/DDBJ whole genome shotgun (WGS) entry which is preliminary data.</text>
</comment>
<reference evidence="1" key="1">
    <citation type="submission" date="2021-02" db="EMBL/GenBank/DDBJ databases">
        <authorList>
            <consortium name="DOE Joint Genome Institute"/>
            <person name="Ahrendt S."/>
            <person name="Looney B.P."/>
            <person name="Miyauchi S."/>
            <person name="Morin E."/>
            <person name="Drula E."/>
            <person name="Courty P.E."/>
            <person name="Chicoki N."/>
            <person name="Fauchery L."/>
            <person name="Kohler A."/>
            <person name="Kuo A."/>
            <person name="Labutti K."/>
            <person name="Pangilinan J."/>
            <person name="Lipzen A."/>
            <person name="Riley R."/>
            <person name="Andreopoulos W."/>
            <person name="He G."/>
            <person name="Johnson J."/>
            <person name="Barry K.W."/>
            <person name="Grigoriev I.V."/>
            <person name="Nagy L."/>
            <person name="Hibbett D."/>
            <person name="Henrissat B."/>
            <person name="Matheny P.B."/>
            <person name="Labbe J."/>
            <person name="Martin F."/>
        </authorList>
    </citation>
    <scope>NUCLEOTIDE SEQUENCE</scope>
    <source>
        <strain evidence="1">EC-137</strain>
    </source>
</reference>
<evidence type="ECO:0000313" key="2">
    <source>
        <dbReference type="Proteomes" id="UP000814128"/>
    </source>
</evidence>
<protein>
    <submittedName>
        <fullName evidence="1">Uncharacterized protein</fullName>
    </submittedName>
</protein>
<keyword evidence="2" id="KW-1185">Reference proteome</keyword>
<name>A0ACB8QFE3_9AGAM</name>
<proteinExistence type="predicted"/>
<dbReference type="EMBL" id="MU273627">
    <property type="protein sequence ID" value="KAI0030335.1"/>
    <property type="molecule type" value="Genomic_DNA"/>
</dbReference>
<reference evidence="1" key="2">
    <citation type="journal article" date="2022" name="New Phytol.">
        <title>Evolutionary transition to the ectomycorrhizal habit in the genomes of a hyperdiverse lineage of mushroom-forming fungi.</title>
        <authorList>
            <person name="Looney B."/>
            <person name="Miyauchi S."/>
            <person name="Morin E."/>
            <person name="Drula E."/>
            <person name="Courty P.E."/>
            <person name="Kohler A."/>
            <person name="Kuo A."/>
            <person name="LaButti K."/>
            <person name="Pangilinan J."/>
            <person name="Lipzen A."/>
            <person name="Riley R."/>
            <person name="Andreopoulos W."/>
            <person name="He G."/>
            <person name="Johnson J."/>
            <person name="Nolan M."/>
            <person name="Tritt A."/>
            <person name="Barry K.W."/>
            <person name="Grigoriev I.V."/>
            <person name="Nagy L.G."/>
            <person name="Hibbett D."/>
            <person name="Henrissat B."/>
            <person name="Matheny P.B."/>
            <person name="Labbe J."/>
            <person name="Martin F.M."/>
        </authorList>
    </citation>
    <scope>NUCLEOTIDE SEQUENCE</scope>
    <source>
        <strain evidence="1">EC-137</strain>
    </source>
</reference>
<evidence type="ECO:0000313" key="1">
    <source>
        <dbReference type="EMBL" id="KAI0030335.1"/>
    </source>
</evidence>
<gene>
    <name evidence="1" type="ORF">K488DRAFT_87865</name>
</gene>
<accession>A0ACB8QFE3</accession>
<dbReference type="Proteomes" id="UP000814128">
    <property type="component" value="Unassembled WGS sequence"/>
</dbReference>